<evidence type="ECO:0000256" key="2">
    <source>
        <dbReference type="ARBA" id="ARBA00006058"/>
    </source>
</evidence>
<dbReference type="GO" id="GO:0031528">
    <property type="term" value="C:microvillus membrane"/>
    <property type="evidence" value="ECO:0007669"/>
    <property type="project" value="UniProtKB-SubCell"/>
</dbReference>
<reference evidence="8" key="3">
    <citation type="submission" date="2025-08" db="UniProtKB">
        <authorList>
            <consortium name="Ensembl"/>
        </authorList>
    </citation>
    <scope>IDENTIFICATION</scope>
</reference>
<evidence type="ECO:0000256" key="5">
    <source>
        <dbReference type="ARBA" id="ARBA00023136"/>
    </source>
</evidence>
<dbReference type="PANTHER" id="PTHR22730:SF3">
    <property type="entry name" value="PROMININ-1"/>
    <property type="match status" value="1"/>
</dbReference>
<evidence type="ECO:0000256" key="4">
    <source>
        <dbReference type="ARBA" id="ARBA00022989"/>
    </source>
</evidence>
<evidence type="ECO:0000256" key="6">
    <source>
        <dbReference type="ARBA" id="ARBA00023180"/>
    </source>
</evidence>
<feature type="transmembrane region" description="Helical" evidence="7">
    <location>
        <begin position="99"/>
        <end position="132"/>
    </location>
</feature>
<keyword evidence="6" id="KW-0325">Glycoprotein</keyword>
<feature type="transmembrane region" description="Helical" evidence="7">
    <location>
        <begin position="419"/>
        <end position="448"/>
    </location>
</feature>
<evidence type="ECO:0000313" key="9">
    <source>
        <dbReference type="Proteomes" id="UP000265100"/>
    </source>
</evidence>
<keyword evidence="3 7" id="KW-0812">Transmembrane</keyword>
<dbReference type="Bgee" id="ENSACLG00000012734">
    <property type="expression patterns" value="Expressed in camera-type eye and 4 other cell types or tissues"/>
</dbReference>
<evidence type="ECO:0000256" key="1">
    <source>
        <dbReference type="ARBA" id="ARBA00004475"/>
    </source>
</evidence>
<proteinExistence type="inferred from homology"/>
<evidence type="ECO:0000256" key="3">
    <source>
        <dbReference type="ARBA" id="ARBA00022692"/>
    </source>
</evidence>
<feature type="transmembrane region" description="Helical" evidence="7">
    <location>
        <begin position="153"/>
        <end position="175"/>
    </location>
</feature>
<feature type="transmembrane region" description="Helical" evidence="7">
    <location>
        <begin position="760"/>
        <end position="779"/>
    </location>
</feature>
<protein>
    <recommendedName>
        <fullName evidence="10">Prominin 1 b</fullName>
    </recommendedName>
</protein>
<feature type="transmembrane region" description="Helical" evidence="7">
    <location>
        <begin position="469"/>
        <end position="494"/>
    </location>
</feature>
<dbReference type="OMA" id="MFIANKF"/>
<dbReference type="Pfam" id="PF05478">
    <property type="entry name" value="Prominin"/>
    <property type="match status" value="2"/>
</dbReference>
<dbReference type="GeneTree" id="ENSGT00530000063586"/>
<dbReference type="GO" id="GO:0005929">
    <property type="term" value="C:cilium"/>
    <property type="evidence" value="ECO:0007669"/>
    <property type="project" value="TreeGrafter"/>
</dbReference>
<keyword evidence="5 7" id="KW-0472">Membrane</keyword>
<dbReference type="GO" id="GO:0071914">
    <property type="term" value="C:prominosome"/>
    <property type="evidence" value="ECO:0007669"/>
    <property type="project" value="TreeGrafter"/>
</dbReference>
<dbReference type="InterPro" id="IPR008795">
    <property type="entry name" value="Prominin"/>
</dbReference>
<reference evidence="8 9" key="1">
    <citation type="submission" date="2018-05" db="EMBL/GenBank/DDBJ databases">
        <authorList>
            <person name="Datahose"/>
        </authorList>
    </citation>
    <scope>NUCLEOTIDE SEQUENCE</scope>
</reference>
<reference evidence="9" key="2">
    <citation type="submission" date="2023-03" db="EMBL/GenBank/DDBJ databases">
        <authorList>
            <consortium name="Wellcome Sanger Institute Data Sharing"/>
        </authorList>
    </citation>
    <scope>NUCLEOTIDE SEQUENCE [LARGE SCALE GENOMIC DNA]</scope>
</reference>
<sequence length="796" mass="89171">TSVEQCILTHSHNSTEPRRLPPPGKLNFGYVPAGVYETLAHYEPGPIGILFHMVHAFLYAVQPNAFPHDLIVKLAKDKFGAIQTEYQKVTECVLVCVAIYYEIGFLVCAAVGLLFTILMPIAGLFFCMCRCCDNCGGEMHQRQRKNADCRRGLLGTLLFSTSLVITIGVLCAYAANQNLSSQVKNVRRLVNSNMRDLHTFANDTPMQIEYLISQYATAKNKVIYDLDNIGPLLGGRIHDQLDKEVRPALDQVLNMAGAMRETKEALESVNASLEVLQDGTGKLSLNLGQVRTSINHTLNDTDCHDEDSDATTAQLCRNIRQSLSQLQISSNFTRLPDVNAQLEKMNDVLKTDLSAVVQRVSMNHINWSVTNLVDSIGNNISSFSKAFPVQSCLSNFTIFINHVHAKIEDYYPEIDKMDFYRWIGCIALCCMVVLVLAFNYLGLLCGTLGYDKHASPTTRGCISNTGGTMLMAGVGFSFLFSWVLMGVVTIIFLAGGNMEKLVCEPFHTKELFKVVDTPYMINPEWKNFIPGYMYNDSELKLTTESLYSTCKKNQGIYSAMHLDKVFNISSYLNTTVFTKDVVSQLDSLKIDLRGIILLEAEGRQNLLDFSEAGLSEINYADYLEEVNKGVTVVDLLSFARELEAQTDLMPKSNLQSALKGHVSTLRQIHRQQIVPMEQSMSALNQSMRFLERTASDLPVSKIVLKFKKYTNTIIGYFHQYIEWVKTSLAMEVAPCKPFSNMVDTAEIMACSFVVDSMNTFWMGLGCSTLLLLPSIILAVKLAKYYRRMDTEDVYDE</sequence>
<name>A0A3P8PPP2_ASTCA</name>
<keyword evidence="9" id="KW-1185">Reference proteome</keyword>
<dbReference type="Ensembl" id="ENSACLT00000019474.2">
    <property type="protein sequence ID" value="ENSACLP00000019031.2"/>
    <property type="gene ID" value="ENSACLG00000012734.2"/>
</dbReference>
<evidence type="ECO:0000256" key="7">
    <source>
        <dbReference type="SAM" id="Phobius"/>
    </source>
</evidence>
<dbReference type="AlphaFoldDB" id="A0A3P8PPP2"/>
<comment type="similarity">
    <text evidence="2">Belongs to the prominin family.</text>
</comment>
<dbReference type="GO" id="GO:0009986">
    <property type="term" value="C:cell surface"/>
    <property type="evidence" value="ECO:0007669"/>
    <property type="project" value="TreeGrafter"/>
</dbReference>
<dbReference type="GO" id="GO:0015485">
    <property type="term" value="F:cholesterol binding"/>
    <property type="evidence" value="ECO:0007669"/>
    <property type="project" value="TreeGrafter"/>
</dbReference>
<evidence type="ECO:0000313" key="8">
    <source>
        <dbReference type="Ensembl" id="ENSACLP00000019031.2"/>
    </source>
</evidence>
<dbReference type="Proteomes" id="UP000265100">
    <property type="component" value="Chromosome 2"/>
</dbReference>
<comment type="subcellular location">
    <subcellularLocation>
        <location evidence="1">Cell projection</location>
        <location evidence="1">Microvillus membrane</location>
        <topology evidence="1">Multi-pass membrane protein</topology>
    </subcellularLocation>
</comment>
<reference evidence="8" key="4">
    <citation type="submission" date="2025-09" db="UniProtKB">
        <authorList>
            <consortium name="Ensembl"/>
        </authorList>
    </citation>
    <scope>IDENTIFICATION</scope>
</reference>
<dbReference type="STRING" id="8154.ENSACLP00000019031"/>
<evidence type="ECO:0008006" key="10">
    <source>
        <dbReference type="Google" id="ProtNLM"/>
    </source>
</evidence>
<accession>A0A3P8PPP2</accession>
<keyword evidence="4 7" id="KW-1133">Transmembrane helix</keyword>
<dbReference type="PANTHER" id="PTHR22730">
    <property type="entry name" value="PROMININ PROM PROTEIN"/>
    <property type="match status" value="1"/>
</dbReference>
<organism evidence="8 9">
    <name type="scientific">Astatotilapia calliptera</name>
    <name type="common">Eastern happy</name>
    <name type="synonym">Chromis callipterus</name>
    <dbReference type="NCBI Taxonomy" id="8154"/>
    <lineage>
        <taxon>Eukaryota</taxon>
        <taxon>Metazoa</taxon>
        <taxon>Chordata</taxon>
        <taxon>Craniata</taxon>
        <taxon>Vertebrata</taxon>
        <taxon>Euteleostomi</taxon>
        <taxon>Actinopterygii</taxon>
        <taxon>Neopterygii</taxon>
        <taxon>Teleostei</taxon>
        <taxon>Neoteleostei</taxon>
        <taxon>Acanthomorphata</taxon>
        <taxon>Ovalentaria</taxon>
        <taxon>Cichlomorphae</taxon>
        <taxon>Cichliformes</taxon>
        <taxon>Cichlidae</taxon>
        <taxon>African cichlids</taxon>
        <taxon>Pseudocrenilabrinae</taxon>
        <taxon>Haplochromini</taxon>
        <taxon>Astatotilapia</taxon>
    </lineage>
</organism>
<dbReference type="GO" id="GO:0016324">
    <property type="term" value="C:apical plasma membrane"/>
    <property type="evidence" value="ECO:0007669"/>
    <property type="project" value="TreeGrafter"/>
</dbReference>